<feature type="compositionally biased region" description="Polar residues" evidence="1">
    <location>
        <begin position="7"/>
        <end position="38"/>
    </location>
</feature>
<name>A0A392PRN4_9FABA</name>
<sequence length="140" mass="15425">MVKEGSGSKSDNITQSSEECVSVSNIQAEDFGESSQDNNYNVVNSNGIHLEVVLPLNATNSTVSGVQALMGADSLEDVEGFNTSRLLPNSKRLEGEKLLEIQAELGINFDSREYPIGRMVELEDRDRREKQGWEETSGEQ</sequence>
<dbReference type="EMBL" id="LXQA010093648">
    <property type="protein sequence ID" value="MCI14751.1"/>
    <property type="molecule type" value="Genomic_DNA"/>
</dbReference>
<reference evidence="2 3" key="1">
    <citation type="journal article" date="2018" name="Front. Plant Sci.">
        <title>Red Clover (Trifolium pratense) and Zigzag Clover (T. medium) - A Picture of Genomic Similarities and Differences.</title>
        <authorList>
            <person name="Dluhosova J."/>
            <person name="Istvanek J."/>
            <person name="Nedelnik J."/>
            <person name="Repkova J."/>
        </authorList>
    </citation>
    <scope>NUCLEOTIDE SEQUENCE [LARGE SCALE GENOMIC DNA]</scope>
    <source>
        <strain evidence="3">cv. 10/8</strain>
        <tissue evidence="2">Leaf</tissue>
    </source>
</reference>
<dbReference type="AlphaFoldDB" id="A0A392PRN4"/>
<protein>
    <submittedName>
        <fullName evidence="2">Uncharacterized protein</fullName>
    </submittedName>
</protein>
<evidence type="ECO:0000313" key="2">
    <source>
        <dbReference type="EMBL" id="MCI14751.1"/>
    </source>
</evidence>
<evidence type="ECO:0000313" key="3">
    <source>
        <dbReference type="Proteomes" id="UP000265520"/>
    </source>
</evidence>
<proteinExistence type="predicted"/>
<accession>A0A392PRN4</accession>
<keyword evidence="3" id="KW-1185">Reference proteome</keyword>
<feature type="region of interest" description="Disordered" evidence="1">
    <location>
        <begin position="1"/>
        <end position="38"/>
    </location>
</feature>
<comment type="caution">
    <text evidence="2">The sequence shown here is derived from an EMBL/GenBank/DDBJ whole genome shotgun (WGS) entry which is preliminary data.</text>
</comment>
<evidence type="ECO:0000256" key="1">
    <source>
        <dbReference type="SAM" id="MobiDB-lite"/>
    </source>
</evidence>
<dbReference type="Proteomes" id="UP000265520">
    <property type="component" value="Unassembled WGS sequence"/>
</dbReference>
<organism evidence="2 3">
    <name type="scientific">Trifolium medium</name>
    <dbReference type="NCBI Taxonomy" id="97028"/>
    <lineage>
        <taxon>Eukaryota</taxon>
        <taxon>Viridiplantae</taxon>
        <taxon>Streptophyta</taxon>
        <taxon>Embryophyta</taxon>
        <taxon>Tracheophyta</taxon>
        <taxon>Spermatophyta</taxon>
        <taxon>Magnoliopsida</taxon>
        <taxon>eudicotyledons</taxon>
        <taxon>Gunneridae</taxon>
        <taxon>Pentapetalae</taxon>
        <taxon>rosids</taxon>
        <taxon>fabids</taxon>
        <taxon>Fabales</taxon>
        <taxon>Fabaceae</taxon>
        <taxon>Papilionoideae</taxon>
        <taxon>50 kb inversion clade</taxon>
        <taxon>NPAAA clade</taxon>
        <taxon>Hologalegina</taxon>
        <taxon>IRL clade</taxon>
        <taxon>Trifolieae</taxon>
        <taxon>Trifolium</taxon>
    </lineage>
</organism>